<gene>
    <name evidence="2" type="ORF">CSB93_3769</name>
</gene>
<evidence type="ECO:0000313" key="2">
    <source>
        <dbReference type="EMBL" id="AVK09092.1"/>
    </source>
</evidence>
<protein>
    <submittedName>
        <fullName evidence="2">Uncharacterized protein</fullName>
    </submittedName>
</protein>
<organism evidence="2 3">
    <name type="scientific">Pseudomonas paraeruginosa</name>
    <dbReference type="NCBI Taxonomy" id="2994495"/>
    <lineage>
        <taxon>Bacteria</taxon>
        <taxon>Pseudomonadati</taxon>
        <taxon>Pseudomonadota</taxon>
        <taxon>Gammaproteobacteria</taxon>
        <taxon>Pseudomonadales</taxon>
        <taxon>Pseudomonadaceae</taxon>
        <taxon>Pseudomonas</taxon>
    </lineage>
</organism>
<accession>A0A2R3J4H3</accession>
<proteinExistence type="predicted"/>
<name>A0A2R3J4H3_9PSED</name>
<evidence type="ECO:0000313" key="3">
    <source>
        <dbReference type="Proteomes" id="UP000238390"/>
    </source>
</evidence>
<feature type="compositionally biased region" description="Basic and acidic residues" evidence="1">
    <location>
        <begin position="33"/>
        <end position="42"/>
    </location>
</feature>
<sequence>MIVSPLLHENRLRGFGRSRNMGKGGSFHASLTKNEKPIKSTG</sequence>
<feature type="region of interest" description="Disordered" evidence="1">
    <location>
        <begin position="14"/>
        <end position="42"/>
    </location>
</feature>
<dbReference type="GeneID" id="77224288"/>
<dbReference type="RefSeq" id="WP_012075392.1">
    <property type="nucleotide sequence ID" value="NZ_CP020560.1"/>
</dbReference>
<dbReference type="EMBL" id="CP027169">
    <property type="protein sequence ID" value="AVK09092.1"/>
    <property type="molecule type" value="Genomic_DNA"/>
</dbReference>
<dbReference type="Proteomes" id="UP000238390">
    <property type="component" value="Chromosome"/>
</dbReference>
<evidence type="ECO:0000256" key="1">
    <source>
        <dbReference type="SAM" id="MobiDB-lite"/>
    </source>
</evidence>
<dbReference type="AlphaFoldDB" id="A0A2R3J4H3"/>
<keyword evidence="3" id="KW-1185">Reference proteome</keyword>
<reference evidence="2 3" key="1">
    <citation type="submission" date="2018-02" db="EMBL/GenBank/DDBJ databases">
        <title>FDA/CDC Antimicrobial Resistant Isolate Bank Genome Sequencing.</title>
        <authorList>
            <person name="Benahmed F.H."/>
            <person name="Lutgring J.D."/>
            <person name="Yoo B."/>
            <person name="Machado M."/>
            <person name="Brown A."/>
            <person name="McAllister G."/>
            <person name="Perry A."/>
            <person name="Halpin A.L."/>
            <person name="Vavikolanu K."/>
            <person name="Ott S."/>
            <person name="Zhao X."/>
            <person name="Tallon L.J."/>
            <person name="Sadzewicz L."/>
            <person name="Aluvathingal J."/>
            <person name="Nadendla S."/>
            <person name="Voskania-kordi A."/>
            <person name="Simonyan V."/>
            <person name="Patel J."/>
            <person name="Shawar R.M."/>
        </authorList>
    </citation>
    <scope>NUCLEOTIDE SEQUENCE [LARGE SCALE GENOMIC DNA]</scope>
    <source>
        <strain evidence="2 3">AR_0356</strain>
    </source>
</reference>